<feature type="compositionally biased region" description="Polar residues" evidence="1">
    <location>
        <begin position="9"/>
        <end position="19"/>
    </location>
</feature>
<dbReference type="GeneID" id="20815180"/>
<sequence>MPSPHAESRTQLSGSGKSRNLSDDNRQAVLNMLLSKSDFGKRKHGKPSPSVQVIDLRPLLTDANKEERVNFALSFVK</sequence>
<feature type="region of interest" description="Disordered" evidence="1">
    <location>
        <begin position="1"/>
        <end position="27"/>
    </location>
</feature>
<dbReference type="AlphaFoldDB" id="W4FX38"/>
<evidence type="ECO:0000256" key="1">
    <source>
        <dbReference type="SAM" id="MobiDB-lite"/>
    </source>
</evidence>
<name>W4FX38_APHAT</name>
<protein>
    <submittedName>
        <fullName evidence="2">Uncharacterized protein</fullName>
    </submittedName>
</protein>
<dbReference type="VEuPathDB" id="FungiDB:H257_13184"/>
<evidence type="ECO:0000313" key="2">
    <source>
        <dbReference type="EMBL" id="ETV71521.1"/>
    </source>
</evidence>
<dbReference type="EMBL" id="KI913159">
    <property type="protein sequence ID" value="ETV71521.1"/>
    <property type="molecule type" value="Genomic_DNA"/>
</dbReference>
<gene>
    <name evidence="2" type="ORF">H257_13184</name>
</gene>
<proteinExistence type="predicted"/>
<accession>W4FX38</accession>
<reference evidence="2" key="1">
    <citation type="submission" date="2013-12" db="EMBL/GenBank/DDBJ databases">
        <title>The Genome Sequence of Aphanomyces astaci APO3.</title>
        <authorList>
            <consortium name="The Broad Institute Genomics Platform"/>
            <person name="Russ C."/>
            <person name="Tyler B."/>
            <person name="van West P."/>
            <person name="Dieguez-Uribeondo J."/>
            <person name="Young S.K."/>
            <person name="Zeng Q."/>
            <person name="Gargeya S."/>
            <person name="Fitzgerald M."/>
            <person name="Abouelleil A."/>
            <person name="Alvarado L."/>
            <person name="Chapman S.B."/>
            <person name="Gainer-Dewar J."/>
            <person name="Goldberg J."/>
            <person name="Griggs A."/>
            <person name="Gujja S."/>
            <person name="Hansen M."/>
            <person name="Howarth C."/>
            <person name="Imamovic A."/>
            <person name="Ireland A."/>
            <person name="Larimer J."/>
            <person name="McCowan C."/>
            <person name="Murphy C."/>
            <person name="Pearson M."/>
            <person name="Poon T.W."/>
            <person name="Priest M."/>
            <person name="Roberts A."/>
            <person name="Saif S."/>
            <person name="Shea T."/>
            <person name="Sykes S."/>
            <person name="Wortman J."/>
            <person name="Nusbaum C."/>
            <person name="Birren B."/>
        </authorList>
    </citation>
    <scope>NUCLEOTIDE SEQUENCE [LARGE SCALE GENOMIC DNA]</scope>
    <source>
        <strain evidence="2">APO3</strain>
    </source>
</reference>
<organism evidence="2">
    <name type="scientific">Aphanomyces astaci</name>
    <name type="common">Crayfish plague agent</name>
    <dbReference type="NCBI Taxonomy" id="112090"/>
    <lineage>
        <taxon>Eukaryota</taxon>
        <taxon>Sar</taxon>
        <taxon>Stramenopiles</taxon>
        <taxon>Oomycota</taxon>
        <taxon>Saprolegniomycetes</taxon>
        <taxon>Saprolegniales</taxon>
        <taxon>Verrucalvaceae</taxon>
        <taxon>Aphanomyces</taxon>
    </lineage>
</organism>
<dbReference type="RefSeq" id="XP_009838954.1">
    <property type="nucleotide sequence ID" value="XM_009840652.1"/>
</dbReference>